<dbReference type="Gramene" id="TRITD2Av1G115560.1">
    <property type="protein sequence ID" value="TRITD2Av1G115560.1"/>
    <property type="gene ID" value="TRITD2Av1G115560"/>
</dbReference>
<protein>
    <submittedName>
        <fullName evidence="1">Uncharacterized protein</fullName>
    </submittedName>
</protein>
<sequence length="261" mass="28129">MAATRASRPTPLPRPWTLVSPTLQLAVVRLLRVAPLIHSLLRTSFLDTCARVDSGADDTSVGDATELKWELDEDLDRCYVSFLNSSHALLFILSNGREGGRWDSFGWALVGELVGRPALPSACGPLGLSSTSCVPVPPVGATPSQHLDPAPGTSLILLDLSHERMILLVGGSAAQGILDVPNLKKCGGGRSAWGRRAQLDREGLCSLRADARGQQRHHDVQLRAAHPCPQPLRPTLGVSSKILSRERIIVVNSKLIRCVKR</sequence>
<dbReference type="OMA" id="LSHERMI"/>
<accession>A0A9R1NS52</accession>
<gene>
    <name evidence="1" type="ORF">TRITD_2Av1G115560</name>
</gene>
<name>A0A9R1NS52_TRITD</name>
<dbReference type="AlphaFoldDB" id="A0A9R1NS52"/>
<dbReference type="EMBL" id="LT934113">
    <property type="protein sequence ID" value="VAH30101.1"/>
    <property type="molecule type" value="Genomic_DNA"/>
</dbReference>
<proteinExistence type="predicted"/>
<organism evidence="1 2">
    <name type="scientific">Triticum turgidum subsp. durum</name>
    <name type="common">Durum wheat</name>
    <name type="synonym">Triticum durum</name>
    <dbReference type="NCBI Taxonomy" id="4567"/>
    <lineage>
        <taxon>Eukaryota</taxon>
        <taxon>Viridiplantae</taxon>
        <taxon>Streptophyta</taxon>
        <taxon>Embryophyta</taxon>
        <taxon>Tracheophyta</taxon>
        <taxon>Spermatophyta</taxon>
        <taxon>Magnoliopsida</taxon>
        <taxon>Liliopsida</taxon>
        <taxon>Poales</taxon>
        <taxon>Poaceae</taxon>
        <taxon>BOP clade</taxon>
        <taxon>Pooideae</taxon>
        <taxon>Triticodae</taxon>
        <taxon>Triticeae</taxon>
        <taxon>Triticinae</taxon>
        <taxon>Triticum</taxon>
    </lineage>
</organism>
<keyword evidence="2" id="KW-1185">Reference proteome</keyword>
<evidence type="ECO:0000313" key="1">
    <source>
        <dbReference type="EMBL" id="VAH30101.1"/>
    </source>
</evidence>
<dbReference type="Proteomes" id="UP000324705">
    <property type="component" value="Chromosome 2A"/>
</dbReference>
<reference evidence="1 2" key="1">
    <citation type="submission" date="2017-09" db="EMBL/GenBank/DDBJ databases">
        <authorList>
            <consortium name="International Durum Wheat Genome Sequencing Consortium (IDWGSC)"/>
            <person name="Milanesi L."/>
        </authorList>
    </citation>
    <scope>NUCLEOTIDE SEQUENCE [LARGE SCALE GENOMIC DNA]</scope>
    <source>
        <strain evidence="2">cv. Svevo</strain>
    </source>
</reference>
<evidence type="ECO:0000313" key="2">
    <source>
        <dbReference type="Proteomes" id="UP000324705"/>
    </source>
</evidence>